<reference evidence="2 3" key="1">
    <citation type="journal article" date="2019" name="Nat. Ecol. Evol.">
        <title>Megaphylogeny resolves global patterns of mushroom evolution.</title>
        <authorList>
            <person name="Varga T."/>
            <person name="Krizsan K."/>
            <person name="Foldi C."/>
            <person name="Dima B."/>
            <person name="Sanchez-Garcia M."/>
            <person name="Sanchez-Ramirez S."/>
            <person name="Szollosi G.J."/>
            <person name="Szarkandi J.G."/>
            <person name="Papp V."/>
            <person name="Albert L."/>
            <person name="Andreopoulos W."/>
            <person name="Angelini C."/>
            <person name="Antonin V."/>
            <person name="Barry K.W."/>
            <person name="Bougher N.L."/>
            <person name="Buchanan P."/>
            <person name="Buyck B."/>
            <person name="Bense V."/>
            <person name="Catcheside P."/>
            <person name="Chovatia M."/>
            <person name="Cooper J."/>
            <person name="Damon W."/>
            <person name="Desjardin D."/>
            <person name="Finy P."/>
            <person name="Geml J."/>
            <person name="Haridas S."/>
            <person name="Hughes K."/>
            <person name="Justo A."/>
            <person name="Karasinski D."/>
            <person name="Kautmanova I."/>
            <person name="Kiss B."/>
            <person name="Kocsube S."/>
            <person name="Kotiranta H."/>
            <person name="LaButti K.M."/>
            <person name="Lechner B.E."/>
            <person name="Liimatainen K."/>
            <person name="Lipzen A."/>
            <person name="Lukacs Z."/>
            <person name="Mihaltcheva S."/>
            <person name="Morgado L.N."/>
            <person name="Niskanen T."/>
            <person name="Noordeloos M.E."/>
            <person name="Ohm R.A."/>
            <person name="Ortiz-Santana B."/>
            <person name="Ovrebo C."/>
            <person name="Racz N."/>
            <person name="Riley R."/>
            <person name="Savchenko A."/>
            <person name="Shiryaev A."/>
            <person name="Soop K."/>
            <person name="Spirin V."/>
            <person name="Szebenyi C."/>
            <person name="Tomsovsky M."/>
            <person name="Tulloss R.E."/>
            <person name="Uehling J."/>
            <person name="Grigoriev I.V."/>
            <person name="Vagvolgyi C."/>
            <person name="Papp T."/>
            <person name="Martin F.M."/>
            <person name="Miettinen O."/>
            <person name="Hibbett D.S."/>
            <person name="Nagy L.G."/>
        </authorList>
    </citation>
    <scope>NUCLEOTIDE SEQUENCE [LARGE SCALE GENOMIC DNA]</scope>
    <source>
        <strain evidence="2 3">CBS 962.96</strain>
    </source>
</reference>
<dbReference type="EMBL" id="ML180860">
    <property type="protein sequence ID" value="THU76529.1"/>
    <property type="molecule type" value="Genomic_DNA"/>
</dbReference>
<sequence>MRALAALQGAGLLVRVDPISGIEEKVREIGTIVEERLGNGEDVGTFITEV</sequence>
<gene>
    <name evidence="2" type="ORF">K435DRAFT_899327</name>
    <name evidence="1" type="ORF">K435DRAFT_902520</name>
</gene>
<dbReference type="OrthoDB" id="2603374at2759"/>
<name>A0A4S8KLX2_DENBC</name>
<protein>
    <submittedName>
        <fullName evidence="2">Uncharacterized protein</fullName>
    </submittedName>
</protein>
<organism evidence="2 3">
    <name type="scientific">Dendrothele bispora (strain CBS 962.96)</name>
    <dbReference type="NCBI Taxonomy" id="1314807"/>
    <lineage>
        <taxon>Eukaryota</taxon>
        <taxon>Fungi</taxon>
        <taxon>Dikarya</taxon>
        <taxon>Basidiomycota</taxon>
        <taxon>Agaricomycotina</taxon>
        <taxon>Agaricomycetes</taxon>
        <taxon>Agaricomycetidae</taxon>
        <taxon>Agaricales</taxon>
        <taxon>Agaricales incertae sedis</taxon>
        <taxon>Dendrothele</taxon>
    </lineage>
</organism>
<proteinExistence type="predicted"/>
<dbReference type="EMBL" id="ML181066">
    <property type="protein sequence ID" value="THU76227.1"/>
    <property type="molecule type" value="Genomic_DNA"/>
</dbReference>
<evidence type="ECO:0000313" key="1">
    <source>
        <dbReference type="EMBL" id="THU76227.1"/>
    </source>
</evidence>
<keyword evidence="3" id="KW-1185">Reference proteome</keyword>
<evidence type="ECO:0000313" key="3">
    <source>
        <dbReference type="Proteomes" id="UP000297245"/>
    </source>
</evidence>
<dbReference type="Proteomes" id="UP000297245">
    <property type="component" value="Unassembled WGS sequence"/>
</dbReference>
<evidence type="ECO:0000313" key="2">
    <source>
        <dbReference type="EMBL" id="THU76529.1"/>
    </source>
</evidence>
<accession>A0A4S8KLX2</accession>
<dbReference type="AlphaFoldDB" id="A0A4S8KLX2"/>